<evidence type="ECO:0000256" key="5">
    <source>
        <dbReference type="ARBA" id="ARBA00022448"/>
    </source>
</evidence>
<evidence type="ECO:0000256" key="16">
    <source>
        <dbReference type="SAM" id="Phobius"/>
    </source>
</evidence>
<evidence type="ECO:0000256" key="14">
    <source>
        <dbReference type="ARBA" id="ARBA00031019"/>
    </source>
</evidence>
<geneLocation type="mitochondrion" evidence="17"/>
<comment type="catalytic activity">
    <reaction evidence="15">
        <text>a ubiquinone + NADH + 5 H(+)(in) = a ubiquinol + NAD(+) + 4 H(+)(out)</text>
        <dbReference type="Rhea" id="RHEA:29091"/>
        <dbReference type="Rhea" id="RHEA-COMP:9565"/>
        <dbReference type="Rhea" id="RHEA-COMP:9566"/>
        <dbReference type="ChEBI" id="CHEBI:15378"/>
        <dbReference type="ChEBI" id="CHEBI:16389"/>
        <dbReference type="ChEBI" id="CHEBI:17976"/>
        <dbReference type="ChEBI" id="CHEBI:57540"/>
        <dbReference type="ChEBI" id="CHEBI:57945"/>
        <dbReference type="EC" id="7.1.1.2"/>
    </reaction>
</comment>
<keyword evidence="11" id="KW-0520">NAD</keyword>
<keyword evidence="5" id="KW-0813">Transport</keyword>
<evidence type="ECO:0000256" key="15">
    <source>
        <dbReference type="ARBA" id="ARBA00049551"/>
    </source>
</evidence>
<dbReference type="InterPro" id="IPR050269">
    <property type="entry name" value="ComplexI_Subunit6"/>
</dbReference>
<dbReference type="GO" id="GO:0031966">
    <property type="term" value="C:mitochondrial membrane"/>
    <property type="evidence" value="ECO:0007669"/>
    <property type="project" value="UniProtKB-SubCell"/>
</dbReference>
<dbReference type="AlphaFoldDB" id="A0A5B9XWM5"/>
<accession>A0A5B9XWM5</accession>
<evidence type="ECO:0000256" key="9">
    <source>
        <dbReference type="ARBA" id="ARBA00022982"/>
    </source>
</evidence>
<evidence type="ECO:0000256" key="2">
    <source>
        <dbReference type="ARBA" id="ARBA00005698"/>
    </source>
</evidence>
<dbReference type="GO" id="GO:0008137">
    <property type="term" value="F:NADH dehydrogenase (ubiquinone) activity"/>
    <property type="evidence" value="ECO:0007669"/>
    <property type="project" value="UniProtKB-EC"/>
</dbReference>
<gene>
    <name evidence="17" type="primary">nad6</name>
</gene>
<evidence type="ECO:0000313" key="17">
    <source>
        <dbReference type="EMBL" id="QEH58913.1"/>
    </source>
</evidence>
<comment type="subcellular location">
    <subcellularLocation>
        <location evidence="1">Mitochondrion membrane</location>
        <topology evidence="1">Multi-pass membrane protein</topology>
    </subcellularLocation>
</comment>
<keyword evidence="13 16" id="KW-0472">Membrane</keyword>
<evidence type="ECO:0000256" key="1">
    <source>
        <dbReference type="ARBA" id="ARBA00004225"/>
    </source>
</evidence>
<evidence type="ECO:0000256" key="4">
    <source>
        <dbReference type="ARBA" id="ARBA00021095"/>
    </source>
</evidence>
<dbReference type="PANTHER" id="PTHR11435:SF1">
    <property type="entry name" value="NADH-UBIQUINONE OXIDOREDUCTASE CHAIN 6"/>
    <property type="match status" value="1"/>
</dbReference>
<feature type="transmembrane region" description="Helical" evidence="16">
    <location>
        <begin position="129"/>
        <end position="148"/>
    </location>
</feature>
<dbReference type="EMBL" id="MN027275">
    <property type="protein sequence ID" value="QEH58913.1"/>
    <property type="molecule type" value="Genomic_DNA"/>
</dbReference>
<dbReference type="PANTHER" id="PTHR11435">
    <property type="entry name" value="NADH UBIQUINONE OXIDOREDUCTASE SUBUNIT ND6"/>
    <property type="match status" value="1"/>
</dbReference>
<keyword evidence="6" id="KW-0679">Respiratory chain</keyword>
<comment type="similarity">
    <text evidence="2">Belongs to the complex I subunit 6 family.</text>
</comment>
<feature type="transmembrane region" description="Helical" evidence="16">
    <location>
        <begin position="45"/>
        <end position="64"/>
    </location>
</feature>
<feature type="transmembrane region" description="Helical" evidence="16">
    <location>
        <begin position="20"/>
        <end position="39"/>
    </location>
</feature>
<name>A0A5B9XWM5_9HEMI</name>
<proteinExistence type="inferred from homology"/>
<feature type="transmembrane region" description="Helical" evidence="16">
    <location>
        <begin position="76"/>
        <end position="94"/>
    </location>
</feature>
<evidence type="ECO:0000256" key="13">
    <source>
        <dbReference type="ARBA" id="ARBA00023136"/>
    </source>
</evidence>
<reference evidence="17" key="1">
    <citation type="submission" date="2019-06" db="EMBL/GenBank/DDBJ databases">
        <authorList>
            <person name="Esemu S.N."/>
            <person name="Dong X."/>
            <person name="Hartley C.S."/>
            <person name="Post R.J."/>
            <person name="Ndip L.M."/>
            <person name="Darby A.C."/>
            <person name="Makepeace B.L."/>
        </authorList>
    </citation>
    <scope>NUCLEOTIDE SEQUENCE</scope>
</reference>
<dbReference type="EC" id="7.1.1.2" evidence="3"/>
<sequence length="165" mass="19041">MMMAMMLTLSTSIMMTSHPLSMGFTLIMQTIIISMIMILAIKYSWYSYVLILVMLGGMLVLFMYMASIASNEIMKFSMKFTMISVFIFFSFMILNSTEMMTSTQESLIMTEVGQNMPMTKLFNMNSSKLTIMLASYLLITMIYVIYITNTFEGPMRKKNYEKTNP</sequence>
<keyword evidence="8" id="KW-1278">Translocase</keyword>
<evidence type="ECO:0000256" key="7">
    <source>
        <dbReference type="ARBA" id="ARBA00022692"/>
    </source>
</evidence>
<keyword evidence="10 16" id="KW-1133">Transmembrane helix</keyword>
<keyword evidence="7 16" id="KW-0812">Transmembrane</keyword>
<evidence type="ECO:0000256" key="11">
    <source>
        <dbReference type="ARBA" id="ARBA00023027"/>
    </source>
</evidence>
<protein>
    <recommendedName>
        <fullName evidence="4">NADH-ubiquinone oxidoreductase chain 6</fullName>
        <ecNumber evidence="3">7.1.1.2</ecNumber>
    </recommendedName>
    <alternativeName>
        <fullName evidence="14">NADH dehydrogenase subunit 6</fullName>
    </alternativeName>
</protein>
<evidence type="ECO:0000256" key="10">
    <source>
        <dbReference type="ARBA" id="ARBA00022989"/>
    </source>
</evidence>
<keyword evidence="12 17" id="KW-0496">Mitochondrion</keyword>
<keyword evidence="9" id="KW-0249">Electron transport</keyword>
<evidence type="ECO:0000256" key="6">
    <source>
        <dbReference type="ARBA" id="ARBA00022660"/>
    </source>
</evidence>
<organism evidence="17">
    <name type="scientific">Limnogonus intermedius</name>
    <dbReference type="NCBI Taxonomy" id="913169"/>
    <lineage>
        <taxon>Eukaryota</taxon>
        <taxon>Metazoa</taxon>
        <taxon>Ecdysozoa</taxon>
        <taxon>Arthropoda</taxon>
        <taxon>Hexapoda</taxon>
        <taxon>Insecta</taxon>
        <taxon>Pterygota</taxon>
        <taxon>Neoptera</taxon>
        <taxon>Paraneoptera</taxon>
        <taxon>Hemiptera</taxon>
        <taxon>Heteroptera</taxon>
        <taxon>Gerromorpha</taxon>
        <taxon>Gerroidea</taxon>
        <taxon>Gerridae</taxon>
        <taxon>Gerrinae</taxon>
        <taxon>Limnogonus</taxon>
    </lineage>
</organism>
<evidence type="ECO:0000256" key="3">
    <source>
        <dbReference type="ARBA" id="ARBA00012944"/>
    </source>
</evidence>
<evidence type="ECO:0000256" key="12">
    <source>
        <dbReference type="ARBA" id="ARBA00023128"/>
    </source>
</evidence>
<evidence type="ECO:0000256" key="8">
    <source>
        <dbReference type="ARBA" id="ARBA00022967"/>
    </source>
</evidence>